<accession>A0A101M233</accession>
<dbReference type="EMBL" id="LKAM01000002">
    <property type="protein sequence ID" value="KUM49636.1"/>
    <property type="molecule type" value="Genomic_DNA"/>
</dbReference>
<evidence type="ECO:0000313" key="1">
    <source>
        <dbReference type="EMBL" id="KUM49636.1"/>
    </source>
</evidence>
<sequence length="104" mass="11320">MLGPKRCSGSRAVSQSRGRSKLFLLLFRATQAGLPLKPYYGMARYSVRSGQLRKAGKAGAPLALFCYGATTGWHIPRAWLSLYLLLGGGLAQLSQGKRKNTYIS</sequence>
<proteinExistence type="predicted"/>
<comment type="caution">
    <text evidence="1">The sequence shown here is derived from an EMBL/GenBank/DDBJ whole genome shotgun (WGS) entry which is preliminary data.</text>
</comment>
<gene>
    <name evidence="1" type="ORF">ABT39_MTgene2861</name>
</gene>
<geneLocation type="mitochondrion" evidence="1"/>
<protein>
    <submittedName>
        <fullName evidence="1">Uncharacterized protein</fullName>
    </submittedName>
</protein>
<organism evidence="1">
    <name type="scientific">Picea glauca</name>
    <name type="common">White spruce</name>
    <name type="synonym">Pinus glauca</name>
    <dbReference type="NCBI Taxonomy" id="3330"/>
    <lineage>
        <taxon>Eukaryota</taxon>
        <taxon>Viridiplantae</taxon>
        <taxon>Streptophyta</taxon>
        <taxon>Embryophyta</taxon>
        <taxon>Tracheophyta</taxon>
        <taxon>Spermatophyta</taxon>
        <taxon>Pinopsida</taxon>
        <taxon>Pinidae</taxon>
        <taxon>Conifers I</taxon>
        <taxon>Pinales</taxon>
        <taxon>Pinaceae</taxon>
        <taxon>Picea</taxon>
    </lineage>
</organism>
<dbReference type="AlphaFoldDB" id="A0A101M233"/>
<keyword evidence="1" id="KW-0496">Mitochondrion</keyword>
<reference evidence="1" key="1">
    <citation type="journal article" date="2015" name="Genome Biol. Evol.">
        <title>Organellar Genomes of White Spruce (Picea glauca): Assembly and Annotation.</title>
        <authorList>
            <person name="Jackman S.D."/>
            <person name="Warren R.L."/>
            <person name="Gibb E.A."/>
            <person name="Vandervalk B.P."/>
            <person name="Mohamadi H."/>
            <person name="Chu J."/>
            <person name="Raymond A."/>
            <person name="Pleasance S."/>
            <person name="Coope R."/>
            <person name="Wildung M.R."/>
            <person name="Ritland C.E."/>
            <person name="Bousquet J."/>
            <person name="Jones S.J."/>
            <person name="Bohlmann J."/>
            <person name="Birol I."/>
        </authorList>
    </citation>
    <scope>NUCLEOTIDE SEQUENCE [LARGE SCALE GENOMIC DNA]</scope>
    <source>
        <tissue evidence="1">Flushing bud</tissue>
    </source>
</reference>
<name>A0A101M233_PICGL</name>